<keyword evidence="1" id="KW-0472">Membrane</keyword>
<evidence type="ECO:0000313" key="2">
    <source>
        <dbReference type="EMBL" id="KAK7677269.1"/>
    </source>
</evidence>
<evidence type="ECO:0000256" key="1">
    <source>
        <dbReference type="SAM" id="Phobius"/>
    </source>
</evidence>
<feature type="transmembrane region" description="Helical" evidence="1">
    <location>
        <begin position="89"/>
        <end position="111"/>
    </location>
</feature>
<dbReference type="Proteomes" id="UP001385951">
    <property type="component" value="Unassembled WGS sequence"/>
</dbReference>
<sequence>MITDFGPKVPVNEEWHIVLQQLTIETNKYENLSKKDTSERERLSLEILSLLRRASEVHPDGEVRNKFRRDADAWERGDRKTKKRMLRPLKLFLQGMGFLAVAPILALGAIFHGTGHFFVFLGDMLTFGQLNKFVKGTILE</sequence>
<keyword evidence="1" id="KW-1133">Transmembrane helix</keyword>
<reference evidence="2 3" key="1">
    <citation type="submission" date="2022-09" db="EMBL/GenBank/DDBJ databases">
        <authorList>
            <person name="Palmer J.M."/>
        </authorList>
    </citation>
    <scope>NUCLEOTIDE SEQUENCE [LARGE SCALE GENOMIC DNA]</scope>
    <source>
        <strain evidence="2 3">DSM 7382</strain>
    </source>
</reference>
<dbReference type="EMBL" id="JASBNA010000092">
    <property type="protein sequence ID" value="KAK7677269.1"/>
    <property type="molecule type" value="Genomic_DNA"/>
</dbReference>
<accession>A0AAW0FEM5</accession>
<proteinExistence type="predicted"/>
<evidence type="ECO:0000313" key="3">
    <source>
        <dbReference type="Proteomes" id="UP001385951"/>
    </source>
</evidence>
<keyword evidence="1" id="KW-0812">Transmembrane</keyword>
<name>A0AAW0FEM5_9APHY</name>
<dbReference type="AlphaFoldDB" id="A0AAW0FEM5"/>
<protein>
    <submittedName>
        <fullName evidence="2">Uncharacterized protein</fullName>
    </submittedName>
</protein>
<comment type="caution">
    <text evidence="2">The sequence shown here is derived from an EMBL/GenBank/DDBJ whole genome shotgun (WGS) entry which is preliminary data.</text>
</comment>
<gene>
    <name evidence="2" type="ORF">QCA50_019770</name>
</gene>
<organism evidence="2 3">
    <name type="scientific">Cerrena zonata</name>
    <dbReference type="NCBI Taxonomy" id="2478898"/>
    <lineage>
        <taxon>Eukaryota</taxon>
        <taxon>Fungi</taxon>
        <taxon>Dikarya</taxon>
        <taxon>Basidiomycota</taxon>
        <taxon>Agaricomycotina</taxon>
        <taxon>Agaricomycetes</taxon>
        <taxon>Polyporales</taxon>
        <taxon>Cerrenaceae</taxon>
        <taxon>Cerrena</taxon>
    </lineage>
</organism>
<keyword evidence="3" id="KW-1185">Reference proteome</keyword>